<dbReference type="GO" id="GO:0006782">
    <property type="term" value="P:protoporphyrinogen IX biosynthetic process"/>
    <property type="evidence" value="ECO:0007669"/>
    <property type="project" value="UniProtKB-UniRule"/>
</dbReference>
<dbReference type="AlphaFoldDB" id="A0A852R4Y7"/>
<evidence type="ECO:0000256" key="9">
    <source>
        <dbReference type="RuleBase" id="RU366031"/>
    </source>
</evidence>
<proteinExistence type="inferred from homology"/>
<dbReference type="PANTHER" id="PTHR38042:SF1">
    <property type="entry name" value="UROPORPHYRINOGEN-III SYNTHASE, CHLOROPLASTIC"/>
    <property type="match status" value="1"/>
</dbReference>
<dbReference type="GO" id="GO:0006780">
    <property type="term" value="P:uroporphyrinogen III biosynthetic process"/>
    <property type="evidence" value="ECO:0007669"/>
    <property type="project" value="UniProtKB-UniRule"/>
</dbReference>
<dbReference type="Gene3D" id="3.40.50.10090">
    <property type="match status" value="2"/>
</dbReference>
<evidence type="ECO:0000256" key="6">
    <source>
        <dbReference type="ARBA" id="ARBA00037589"/>
    </source>
</evidence>
<evidence type="ECO:0000313" key="12">
    <source>
        <dbReference type="Proteomes" id="UP000586095"/>
    </source>
</evidence>
<keyword evidence="4 9" id="KW-0456">Lyase</keyword>
<dbReference type="RefSeq" id="WP_185985995.1">
    <property type="nucleotide sequence ID" value="NZ_JACCBD010000001.1"/>
</dbReference>
<dbReference type="SUPFAM" id="SSF69618">
    <property type="entry name" value="HemD-like"/>
    <property type="match status" value="1"/>
</dbReference>
<keyword evidence="12" id="KW-1185">Reference proteome</keyword>
<comment type="similarity">
    <text evidence="2 9">Belongs to the uroporphyrinogen-III synthase family.</text>
</comment>
<dbReference type="Pfam" id="PF02602">
    <property type="entry name" value="HEM4"/>
    <property type="match status" value="1"/>
</dbReference>
<gene>
    <name evidence="11" type="ORF">BJ960_000332</name>
</gene>
<evidence type="ECO:0000256" key="4">
    <source>
        <dbReference type="ARBA" id="ARBA00023239"/>
    </source>
</evidence>
<dbReference type="InterPro" id="IPR039793">
    <property type="entry name" value="UROS/Hem4"/>
</dbReference>
<comment type="caution">
    <text evidence="11">The sequence shown here is derived from an EMBL/GenBank/DDBJ whole genome shotgun (WGS) entry which is preliminary data.</text>
</comment>
<evidence type="ECO:0000256" key="3">
    <source>
        <dbReference type="ARBA" id="ARBA00013109"/>
    </source>
</evidence>
<dbReference type="GO" id="GO:0004852">
    <property type="term" value="F:uroporphyrinogen-III synthase activity"/>
    <property type="evidence" value="ECO:0007669"/>
    <property type="project" value="UniProtKB-UniRule"/>
</dbReference>
<evidence type="ECO:0000256" key="8">
    <source>
        <dbReference type="ARBA" id="ARBA00048617"/>
    </source>
</evidence>
<dbReference type="UniPathway" id="UPA00251">
    <property type="reaction ID" value="UER00320"/>
</dbReference>
<comment type="catalytic activity">
    <reaction evidence="8 9">
        <text>hydroxymethylbilane = uroporphyrinogen III + H2O</text>
        <dbReference type="Rhea" id="RHEA:18965"/>
        <dbReference type="ChEBI" id="CHEBI:15377"/>
        <dbReference type="ChEBI" id="CHEBI:57308"/>
        <dbReference type="ChEBI" id="CHEBI:57845"/>
        <dbReference type="EC" id="4.2.1.75"/>
    </reaction>
</comment>
<evidence type="ECO:0000259" key="10">
    <source>
        <dbReference type="Pfam" id="PF02602"/>
    </source>
</evidence>
<dbReference type="CDD" id="cd06578">
    <property type="entry name" value="HemD"/>
    <property type="match status" value="1"/>
</dbReference>
<keyword evidence="5 9" id="KW-0627">Porphyrin biosynthesis</keyword>
<name>A0A852R4Y7_9MICO</name>
<dbReference type="InterPro" id="IPR003754">
    <property type="entry name" value="4pyrrol_synth_uPrphyn_synth"/>
</dbReference>
<evidence type="ECO:0000313" key="11">
    <source>
        <dbReference type="EMBL" id="NYD25529.1"/>
    </source>
</evidence>
<dbReference type="InterPro" id="IPR036108">
    <property type="entry name" value="4pyrrol_syn_uPrphyn_synt_sf"/>
</dbReference>
<evidence type="ECO:0000256" key="7">
    <source>
        <dbReference type="ARBA" id="ARBA00040167"/>
    </source>
</evidence>
<evidence type="ECO:0000256" key="1">
    <source>
        <dbReference type="ARBA" id="ARBA00004772"/>
    </source>
</evidence>
<evidence type="ECO:0000256" key="2">
    <source>
        <dbReference type="ARBA" id="ARBA00008133"/>
    </source>
</evidence>
<organism evidence="11 12">
    <name type="scientific">Leucobacter aridicollis</name>
    <dbReference type="NCBI Taxonomy" id="283878"/>
    <lineage>
        <taxon>Bacteria</taxon>
        <taxon>Bacillati</taxon>
        <taxon>Actinomycetota</taxon>
        <taxon>Actinomycetes</taxon>
        <taxon>Micrococcales</taxon>
        <taxon>Microbacteriaceae</taxon>
        <taxon>Leucobacter</taxon>
    </lineage>
</organism>
<dbReference type="PANTHER" id="PTHR38042">
    <property type="entry name" value="UROPORPHYRINOGEN-III SYNTHASE, CHLOROPLASTIC"/>
    <property type="match status" value="1"/>
</dbReference>
<sequence length="283" mass="28780">MTLANLADPPTLGGRIVLVPRGGERGERIAEHVRTLSGEAVLVPLIEQLPPHDGAALRAAIARVNAGHYGWVAVTSVHGADALISGGALSGRARIAAVGPATAERLEAAGFDVDLIPAEFTGARLAERLAAERAGGAGAAVGDPDPADRVLLPLSDLADQTVENGLREAGFEPERVTAYRTVPVAAVRADAELRPRLGAVLVFSSSGARALAGRFAPLPPGALVAAIGEPTARELARLGIPAAVVAAEHTAAGTVRALAEHCARLSSGPTAFTETTNREGTDA</sequence>
<comment type="pathway">
    <text evidence="1 9">Porphyrin-containing compound metabolism; protoporphyrin-IX biosynthesis; coproporphyrinogen-III from 5-aminolevulinate: step 3/4.</text>
</comment>
<feature type="domain" description="Tetrapyrrole biosynthesis uroporphyrinogen III synthase" evidence="10">
    <location>
        <begin position="28"/>
        <end position="255"/>
    </location>
</feature>
<accession>A0A852R4Y7</accession>
<protein>
    <recommendedName>
        <fullName evidence="7 9">Uroporphyrinogen-III synthase</fullName>
        <ecNumber evidence="3 9">4.2.1.75</ecNumber>
    </recommendedName>
</protein>
<dbReference type="EMBL" id="JACCBD010000001">
    <property type="protein sequence ID" value="NYD25529.1"/>
    <property type="molecule type" value="Genomic_DNA"/>
</dbReference>
<comment type="function">
    <text evidence="6 9">Catalyzes cyclization of the linear tetrapyrrole, hydroxymethylbilane, to the macrocyclic uroporphyrinogen III.</text>
</comment>
<dbReference type="Proteomes" id="UP000586095">
    <property type="component" value="Unassembled WGS sequence"/>
</dbReference>
<reference evidence="11 12" key="1">
    <citation type="submission" date="2020-07" db="EMBL/GenBank/DDBJ databases">
        <title>Sequencing the genomes of 1000 actinobacteria strains.</title>
        <authorList>
            <person name="Klenk H.-P."/>
        </authorList>
    </citation>
    <scope>NUCLEOTIDE SEQUENCE [LARGE SCALE GENOMIC DNA]</scope>
    <source>
        <strain evidence="11 12">DSM 17380</strain>
    </source>
</reference>
<evidence type="ECO:0000256" key="5">
    <source>
        <dbReference type="ARBA" id="ARBA00023244"/>
    </source>
</evidence>
<dbReference type="EC" id="4.2.1.75" evidence="3 9"/>